<proteinExistence type="predicted"/>
<reference evidence="2 3" key="1">
    <citation type="submission" date="2024-05" db="EMBL/GenBank/DDBJ databases">
        <title>A draft genome resource for the thread blight pathogen Marasmius tenuissimus strain MS-2.</title>
        <authorList>
            <person name="Yulfo-Soto G.E."/>
            <person name="Baruah I.K."/>
            <person name="Amoako-Attah I."/>
            <person name="Bukari Y."/>
            <person name="Meinhardt L.W."/>
            <person name="Bailey B.A."/>
            <person name="Cohen S.P."/>
        </authorList>
    </citation>
    <scope>NUCLEOTIDE SEQUENCE [LARGE SCALE GENOMIC DNA]</scope>
    <source>
        <strain evidence="2 3">MS-2</strain>
    </source>
</reference>
<dbReference type="EMBL" id="JBBXMP010000014">
    <property type="protein sequence ID" value="KAL0069169.1"/>
    <property type="molecule type" value="Genomic_DNA"/>
</dbReference>
<accession>A0ABR3A736</accession>
<name>A0ABR3A736_9AGAR</name>
<protein>
    <submittedName>
        <fullName evidence="2">Uncharacterized protein</fullName>
    </submittedName>
</protein>
<feature type="region of interest" description="Disordered" evidence="1">
    <location>
        <begin position="67"/>
        <end position="105"/>
    </location>
</feature>
<dbReference type="Proteomes" id="UP001437256">
    <property type="component" value="Unassembled WGS sequence"/>
</dbReference>
<evidence type="ECO:0000313" key="2">
    <source>
        <dbReference type="EMBL" id="KAL0069169.1"/>
    </source>
</evidence>
<organism evidence="2 3">
    <name type="scientific">Marasmius tenuissimus</name>
    <dbReference type="NCBI Taxonomy" id="585030"/>
    <lineage>
        <taxon>Eukaryota</taxon>
        <taxon>Fungi</taxon>
        <taxon>Dikarya</taxon>
        <taxon>Basidiomycota</taxon>
        <taxon>Agaricomycotina</taxon>
        <taxon>Agaricomycetes</taxon>
        <taxon>Agaricomycetidae</taxon>
        <taxon>Agaricales</taxon>
        <taxon>Marasmiineae</taxon>
        <taxon>Marasmiaceae</taxon>
        <taxon>Marasmius</taxon>
    </lineage>
</organism>
<feature type="region of interest" description="Disordered" evidence="1">
    <location>
        <begin position="1"/>
        <end position="29"/>
    </location>
</feature>
<keyword evidence="3" id="KW-1185">Reference proteome</keyword>
<evidence type="ECO:0000313" key="3">
    <source>
        <dbReference type="Proteomes" id="UP001437256"/>
    </source>
</evidence>
<gene>
    <name evidence="2" type="ORF">AAF712_003857</name>
</gene>
<comment type="caution">
    <text evidence="2">The sequence shown here is derived from an EMBL/GenBank/DDBJ whole genome shotgun (WGS) entry which is preliminary data.</text>
</comment>
<evidence type="ECO:0000256" key="1">
    <source>
        <dbReference type="SAM" id="MobiDB-lite"/>
    </source>
</evidence>
<sequence>MSSYHPYKHEESSRTPPAPSGTKSNKASKRISAIRFVLAATEHLELELAKLEARRHALEDALAIAHAAESDEPHHLLVPQGDEDDEDEKEQGSVTPNPEPQMKTEDEVENLANTIGTLYVGSEGAVRFFGPSGGSEVRYLSLDDEFKAD</sequence>